<gene>
    <name evidence="5" type="ORF">GCM10009430_45490</name>
</gene>
<evidence type="ECO:0000256" key="2">
    <source>
        <dbReference type="SAM" id="Phobius"/>
    </source>
</evidence>
<protein>
    <submittedName>
        <fullName evidence="5">Potassium channel protein</fullName>
    </submittedName>
</protein>
<dbReference type="InterPro" id="IPR013099">
    <property type="entry name" value="K_chnl_dom"/>
</dbReference>
<dbReference type="InterPro" id="IPR036721">
    <property type="entry name" value="RCK_C_sf"/>
</dbReference>
<proteinExistence type="predicted"/>
<keyword evidence="5" id="KW-0813">Transport</keyword>
<dbReference type="RefSeq" id="WP_343914548.1">
    <property type="nucleotide sequence ID" value="NZ_BAAAGE010000006.1"/>
</dbReference>
<evidence type="ECO:0000313" key="6">
    <source>
        <dbReference type="Proteomes" id="UP001501758"/>
    </source>
</evidence>
<reference evidence="6" key="1">
    <citation type="journal article" date="2019" name="Int. J. Syst. Evol. Microbiol.">
        <title>The Global Catalogue of Microorganisms (GCM) 10K type strain sequencing project: providing services to taxonomists for standard genome sequencing and annotation.</title>
        <authorList>
            <consortium name="The Broad Institute Genomics Platform"/>
            <consortium name="The Broad Institute Genome Sequencing Center for Infectious Disease"/>
            <person name="Wu L."/>
            <person name="Ma J."/>
        </authorList>
    </citation>
    <scope>NUCLEOTIDE SEQUENCE [LARGE SCALE GENOMIC DNA]</scope>
    <source>
        <strain evidence="6">JCM 15974</strain>
    </source>
</reference>
<feature type="domain" description="RCK C-terminal" evidence="4">
    <location>
        <begin position="249"/>
        <end position="335"/>
    </location>
</feature>
<evidence type="ECO:0000259" key="3">
    <source>
        <dbReference type="PROSITE" id="PS51201"/>
    </source>
</evidence>
<dbReference type="PANTHER" id="PTHR43833">
    <property type="entry name" value="POTASSIUM CHANNEL PROTEIN 2-RELATED-RELATED"/>
    <property type="match status" value="1"/>
</dbReference>
<dbReference type="InterPro" id="IPR003148">
    <property type="entry name" value="RCK_N"/>
</dbReference>
<dbReference type="PANTHER" id="PTHR43833:SF9">
    <property type="entry name" value="POTASSIUM CHANNEL PROTEIN YUGO-RELATED"/>
    <property type="match status" value="1"/>
</dbReference>
<keyword evidence="5" id="KW-0406">Ion transport</keyword>
<dbReference type="SUPFAM" id="SSF51735">
    <property type="entry name" value="NAD(P)-binding Rossmann-fold domains"/>
    <property type="match status" value="1"/>
</dbReference>
<dbReference type="Gene3D" id="1.10.287.70">
    <property type="match status" value="1"/>
</dbReference>
<comment type="subcellular location">
    <subcellularLocation>
        <location evidence="1">Cell membrane</location>
        <topology evidence="1">Multi-pass membrane protein</topology>
    </subcellularLocation>
</comment>
<dbReference type="InterPro" id="IPR006037">
    <property type="entry name" value="RCK_C"/>
</dbReference>
<dbReference type="Pfam" id="PF07885">
    <property type="entry name" value="Ion_trans_2"/>
    <property type="match status" value="1"/>
</dbReference>
<accession>A0ABP3UF51</accession>
<dbReference type="SUPFAM" id="SSF116726">
    <property type="entry name" value="TrkA C-terminal domain-like"/>
    <property type="match status" value="1"/>
</dbReference>
<evidence type="ECO:0000313" key="5">
    <source>
        <dbReference type="EMBL" id="GAA0732363.1"/>
    </source>
</evidence>
<dbReference type="PROSITE" id="PS51202">
    <property type="entry name" value="RCK_C"/>
    <property type="match status" value="1"/>
</dbReference>
<organism evidence="5 6">
    <name type="scientific">Aquimarina litoralis</name>
    <dbReference type="NCBI Taxonomy" id="584605"/>
    <lineage>
        <taxon>Bacteria</taxon>
        <taxon>Pseudomonadati</taxon>
        <taxon>Bacteroidota</taxon>
        <taxon>Flavobacteriia</taxon>
        <taxon>Flavobacteriales</taxon>
        <taxon>Flavobacteriaceae</taxon>
        <taxon>Aquimarina</taxon>
    </lineage>
</organism>
<dbReference type="PROSITE" id="PS51201">
    <property type="entry name" value="RCK_N"/>
    <property type="match status" value="1"/>
</dbReference>
<dbReference type="EMBL" id="BAAAGE010000006">
    <property type="protein sequence ID" value="GAA0732363.1"/>
    <property type="molecule type" value="Genomic_DNA"/>
</dbReference>
<dbReference type="Proteomes" id="UP001501758">
    <property type="component" value="Unassembled WGS sequence"/>
</dbReference>
<dbReference type="Gene3D" id="3.40.50.720">
    <property type="entry name" value="NAD(P)-binding Rossmann-like Domain"/>
    <property type="match status" value="1"/>
</dbReference>
<name>A0ABP3UF51_9FLAO</name>
<keyword evidence="2" id="KW-1133">Transmembrane helix</keyword>
<evidence type="ECO:0000256" key="1">
    <source>
        <dbReference type="ARBA" id="ARBA00004651"/>
    </source>
</evidence>
<dbReference type="InterPro" id="IPR036291">
    <property type="entry name" value="NAD(P)-bd_dom_sf"/>
</dbReference>
<dbReference type="GO" id="GO:0034220">
    <property type="term" value="P:monoatomic ion transmembrane transport"/>
    <property type="evidence" value="ECO:0007669"/>
    <property type="project" value="UniProtKB-KW"/>
</dbReference>
<keyword evidence="5" id="KW-0407">Ion channel</keyword>
<comment type="caution">
    <text evidence="5">The sequence shown here is derived from an EMBL/GenBank/DDBJ whole genome shotgun (WGS) entry which is preliminary data.</text>
</comment>
<dbReference type="Pfam" id="PF02254">
    <property type="entry name" value="TrkA_N"/>
    <property type="match status" value="1"/>
</dbReference>
<dbReference type="InterPro" id="IPR050721">
    <property type="entry name" value="Trk_Ktr_HKT_K-transport"/>
</dbReference>
<keyword evidence="2" id="KW-0472">Membrane</keyword>
<feature type="domain" description="RCK N-terminal" evidence="3">
    <location>
        <begin position="109"/>
        <end position="226"/>
    </location>
</feature>
<sequence length="335" mass="37487">MFKRFGSKIYIALTLLVTVIAVGVLGFRFFSDYSWTDALYMTVITVSTVGFGEVEPLDDTAKLFTVFLITTSALILGYSLSVITEYIVGKSDPERVQYRKLQKMISKLENHIIIVGYGRNGKQAADKLSAYNKPFLIIENDKAVIEKYQSDERFFLEGNATEDSVLIEAQIKKASCLICTLPEDADNLFIVLSARQINKDLKIISRASQDASYKKIRLAGADNVIMPDRIGGDHMASLVVVPDLIEFLDNLSIVGKRSINIEEVSFEDLFDDNKERTIREIAMRSRTGCTIIGYKSPEGEYIVNPEADTVLKPGSKVVVLGRPEQVNQLNKEFNI</sequence>
<dbReference type="Gene3D" id="3.30.70.1450">
    <property type="entry name" value="Regulator of K+ conductance, C-terminal domain"/>
    <property type="match status" value="1"/>
</dbReference>
<feature type="transmembrane region" description="Helical" evidence="2">
    <location>
        <begin position="63"/>
        <end position="88"/>
    </location>
</feature>
<dbReference type="SUPFAM" id="SSF81324">
    <property type="entry name" value="Voltage-gated potassium channels"/>
    <property type="match status" value="1"/>
</dbReference>
<keyword evidence="2" id="KW-0812">Transmembrane</keyword>
<dbReference type="Pfam" id="PF02080">
    <property type="entry name" value="TrkA_C"/>
    <property type="match status" value="1"/>
</dbReference>
<evidence type="ECO:0000259" key="4">
    <source>
        <dbReference type="PROSITE" id="PS51202"/>
    </source>
</evidence>
<feature type="transmembrane region" description="Helical" evidence="2">
    <location>
        <begin position="9"/>
        <end position="30"/>
    </location>
</feature>
<keyword evidence="6" id="KW-1185">Reference proteome</keyword>